<dbReference type="Proteomes" id="UP000510897">
    <property type="component" value="Segment"/>
</dbReference>
<evidence type="ECO:0000313" key="1">
    <source>
        <dbReference type="EMBL" id="QLF86088.1"/>
    </source>
</evidence>
<protein>
    <submittedName>
        <fullName evidence="1">Uncharacterized protein</fullName>
    </submittedName>
</protein>
<sequence length="105" mass="11771">MLPFFMDFIVTVRTYTGAVKSVEVKNMPDEDAARAEAVSLTFGRVLSIERTDTEEVVVATTPKKKKRKLPEIERELMPGETETIVTGYDNNPLAVFTYLNDDGLV</sequence>
<evidence type="ECO:0000313" key="2">
    <source>
        <dbReference type="Proteomes" id="UP000510897"/>
    </source>
</evidence>
<accession>A0A7D5K8H6</accession>
<gene>
    <name evidence="1" type="ORF">CC030809_00032</name>
</gene>
<proteinExistence type="predicted"/>
<name>A0A7D5K8H6_9CAUD</name>
<dbReference type="EMBL" id="MT586120">
    <property type="protein sequence ID" value="QLF86088.1"/>
    <property type="molecule type" value="Genomic_DNA"/>
</dbReference>
<reference evidence="1 2" key="2">
    <citation type="submission" date="2020-07" db="EMBL/GenBank/DDBJ databases">
        <title>Signatures of coevolution in a cyanophage population.</title>
        <authorList>
            <person name="Abebe J."/>
        </authorList>
    </citation>
    <scope>NUCLEOTIDE SEQUENCE [LARGE SCALE GENOMIC DNA]</scope>
    <source>
        <strain evidence="1">0809CC03</strain>
    </source>
</reference>
<organism evidence="1 2">
    <name type="scientific">Synechococcus phage S-CAM7</name>
    <dbReference type="NCBI Taxonomy" id="1883368"/>
    <lineage>
        <taxon>Viruses</taxon>
        <taxon>Duplodnaviria</taxon>
        <taxon>Heunggongvirae</taxon>
        <taxon>Uroviricota</taxon>
        <taxon>Caudoviricetes</taxon>
        <taxon>Pantevenvirales</taxon>
        <taxon>Kyanoviridae</taxon>
        <taxon>Mazuvirus</taxon>
        <taxon>Mazuvirus scam7</taxon>
    </lineage>
</organism>
<reference evidence="1 2" key="1">
    <citation type="submission" date="2020-06" db="EMBL/GenBank/DDBJ databases">
        <authorList>
            <person name="Puxty R.J."/>
            <person name="Weihe C."/>
            <person name="Marston M.F."/>
            <person name="Martiny J.B.H."/>
        </authorList>
    </citation>
    <scope>NUCLEOTIDE SEQUENCE [LARGE SCALE GENOMIC DNA]</scope>
    <source>
        <strain evidence="1">0809CC03</strain>
    </source>
</reference>